<name>A0A8X6RQS0_TRICX</name>
<dbReference type="EMBL" id="BMAU01021206">
    <property type="protein sequence ID" value="GFX99278.1"/>
    <property type="molecule type" value="Genomic_DNA"/>
</dbReference>
<comment type="caution">
    <text evidence="1">The sequence shown here is derived from an EMBL/GenBank/DDBJ whole genome shotgun (WGS) entry which is preliminary data.</text>
</comment>
<keyword evidence="2" id="KW-1185">Reference proteome</keyword>
<dbReference type="AlphaFoldDB" id="A0A8X6RQS0"/>
<dbReference type="Proteomes" id="UP000887159">
    <property type="component" value="Unassembled WGS sequence"/>
</dbReference>
<reference evidence="1" key="1">
    <citation type="submission" date="2020-08" db="EMBL/GenBank/DDBJ databases">
        <title>Multicomponent nature underlies the extraordinary mechanical properties of spider dragline silk.</title>
        <authorList>
            <person name="Kono N."/>
            <person name="Nakamura H."/>
            <person name="Mori M."/>
            <person name="Yoshida Y."/>
            <person name="Ohtoshi R."/>
            <person name="Malay A.D."/>
            <person name="Moran D.A.P."/>
            <person name="Tomita M."/>
            <person name="Numata K."/>
            <person name="Arakawa K."/>
        </authorList>
    </citation>
    <scope>NUCLEOTIDE SEQUENCE</scope>
</reference>
<protein>
    <submittedName>
        <fullName evidence="1">Uncharacterized protein</fullName>
    </submittedName>
</protein>
<evidence type="ECO:0000313" key="1">
    <source>
        <dbReference type="EMBL" id="GFX99278.1"/>
    </source>
</evidence>
<proteinExistence type="predicted"/>
<gene>
    <name evidence="1" type="ORF">TNCV_2494591</name>
</gene>
<organism evidence="1 2">
    <name type="scientific">Trichonephila clavipes</name>
    <name type="common">Golden silk orbweaver</name>
    <name type="synonym">Nephila clavipes</name>
    <dbReference type="NCBI Taxonomy" id="2585209"/>
    <lineage>
        <taxon>Eukaryota</taxon>
        <taxon>Metazoa</taxon>
        <taxon>Ecdysozoa</taxon>
        <taxon>Arthropoda</taxon>
        <taxon>Chelicerata</taxon>
        <taxon>Arachnida</taxon>
        <taxon>Araneae</taxon>
        <taxon>Araneomorphae</taxon>
        <taxon>Entelegynae</taxon>
        <taxon>Araneoidea</taxon>
        <taxon>Nephilidae</taxon>
        <taxon>Trichonephila</taxon>
    </lineage>
</organism>
<accession>A0A8X6RQS0</accession>
<sequence>MLKLIIPIEQSVMSVNYADITLQTKCTPTWLPMGDGVYQPDLAVDEAELKASGTPILLEVVICDFYLYQNNQTKTSGRNFKHCFNTNFQ</sequence>
<evidence type="ECO:0000313" key="2">
    <source>
        <dbReference type="Proteomes" id="UP000887159"/>
    </source>
</evidence>